<dbReference type="Proteomes" id="UP000033483">
    <property type="component" value="Unassembled WGS sequence"/>
</dbReference>
<dbReference type="PANTHER" id="PTHR13618:SF1">
    <property type="entry name" value="PROTEIN ROGDI HOMOLOG"/>
    <property type="match status" value="1"/>
</dbReference>
<proteinExistence type="predicted"/>
<protein>
    <submittedName>
        <fullName evidence="1">Uncharacterized protein</fullName>
    </submittedName>
</protein>
<dbReference type="AlphaFoldDB" id="A0A0F4ZDY6"/>
<dbReference type="PANTHER" id="PTHR13618">
    <property type="entry name" value="LEUCINE ZIPPER CONTAINING TRANSCRIPTION FACTOR LZF1"/>
    <property type="match status" value="1"/>
</dbReference>
<evidence type="ECO:0000313" key="1">
    <source>
        <dbReference type="EMBL" id="KKA28814.1"/>
    </source>
</evidence>
<name>A0A0F4ZDY6_9PEZI</name>
<dbReference type="Pfam" id="PF10259">
    <property type="entry name" value="Rogdi_lz"/>
    <property type="match status" value="1"/>
</dbReference>
<comment type="caution">
    <text evidence="1">The sequence shown here is derived from an EMBL/GenBank/DDBJ whole genome shotgun (WGS) entry which is preliminary data.</text>
</comment>
<dbReference type="EMBL" id="LAEV01001118">
    <property type="protein sequence ID" value="KKA28814.1"/>
    <property type="molecule type" value="Genomic_DNA"/>
</dbReference>
<dbReference type="OrthoDB" id="66510at2759"/>
<accession>A0A0F4ZDY6</accession>
<sequence length="306" mass="34018">DHQKRELDWIIGEIRDSLQDLKHSVEDCYALLAPIEPGSTLVMSTPRNEQVKGTVTRVGSRIVKGNLHIQMHTQQAHVLHISPTKPIHIEPLMTIQQCLNNAINLLTLTLDDSSTPETLSAQLRVLTELMFNALSNLSGSAPPSTTPSINSTIVPASASWTYMSAAANSFEPPLPSSLSVHFSLQDSCIVLWLRALEPVDAPVFFGTKIGLAIGTVRRLEHDEMDRPFKYTYNREELPRKVLVGLERQQPLLSGSKPMEVYVREKVRVESADPNLMSLQAKLTSLHHTMIDLQQNLSVVMGSECQD</sequence>
<reference evidence="1 2" key="1">
    <citation type="submission" date="2015-03" db="EMBL/GenBank/DDBJ databases">
        <authorList>
            <person name="Radwan O."/>
            <person name="Al-Naeli F.A."/>
            <person name="Rendon G.A."/>
            <person name="Fields C."/>
        </authorList>
    </citation>
    <scope>NUCLEOTIDE SEQUENCE [LARGE SCALE GENOMIC DNA]</scope>
    <source>
        <strain evidence="1">CR-DP1</strain>
    </source>
</reference>
<feature type="non-terminal residue" evidence="1">
    <location>
        <position position="1"/>
    </location>
</feature>
<evidence type="ECO:0000313" key="2">
    <source>
        <dbReference type="Proteomes" id="UP000033483"/>
    </source>
</evidence>
<keyword evidence="2" id="KW-1185">Reference proteome</keyword>
<organism evidence="1 2">
    <name type="scientific">Thielaviopsis punctulata</name>
    <dbReference type="NCBI Taxonomy" id="72032"/>
    <lineage>
        <taxon>Eukaryota</taxon>
        <taxon>Fungi</taxon>
        <taxon>Dikarya</taxon>
        <taxon>Ascomycota</taxon>
        <taxon>Pezizomycotina</taxon>
        <taxon>Sordariomycetes</taxon>
        <taxon>Hypocreomycetidae</taxon>
        <taxon>Microascales</taxon>
        <taxon>Ceratocystidaceae</taxon>
        <taxon>Thielaviopsis</taxon>
    </lineage>
</organism>
<dbReference type="InterPro" id="IPR028241">
    <property type="entry name" value="RAVE2/Rogdi"/>
</dbReference>
<gene>
    <name evidence="1" type="ORF">TD95_002832</name>
</gene>
<dbReference type="GO" id="GO:0043291">
    <property type="term" value="C:RAVE complex"/>
    <property type="evidence" value="ECO:0007669"/>
    <property type="project" value="TreeGrafter"/>
</dbReference>